<comment type="caution">
    <text evidence="2">The sequence shown here is derived from an EMBL/GenBank/DDBJ whole genome shotgun (WGS) entry which is preliminary data.</text>
</comment>
<evidence type="ECO:0000256" key="1">
    <source>
        <dbReference type="SAM" id="MobiDB-lite"/>
    </source>
</evidence>
<protein>
    <submittedName>
        <fullName evidence="2">Uncharacterized protein</fullName>
    </submittedName>
</protein>
<accession>A0A645GBJ4</accession>
<name>A0A645GBJ4_9ZZZZ</name>
<gene>
    <name evidence="2" type="ORF">SDC9_170808</name>
</gene>
<organism evidence="2">
    <name type="scientific">bioreactor metagenome</name>
    <dbReference type="NCBI Taxonomy" id="1076179"/>
    <lineage>
        <taxon>unclassified sequences</taxon>
        <taxon>metagenomes</taxon>
        <taxon>ecological metagenomes</taxon>
    </lineage>
</organism>
<evidence type="ECO:0000313" key="2">
    <source>
        <dbReference type="EMBL" id="MPN23420.1"/>
    </source>
</evidence>
<dbReference type="EMBL" id="VSSQ01071908">
    <property type="protein sequence ID" value="MPN23420.1"/>
    <property type="molecule type" value="Genomic_DNA"/>
</dbReference>
<dbReference type="AlphaFoldDB" id="A0A645GBJ4"/>
<reference evidence="2" key="1">
    <citation type="submission" date="2019-08" db="EMBL/GenBank/DDBJ databases">
        <authorList>
            <person name="Kucharzyk K."/>
            <person name="Murdoch R.W."/>
            <person name="Higgins S."/>
            <person name="Loffler F."/>
        </authorList>
    </citation>
    <scope>NUCLEOTIDE SEQUENCE</scope>
</reference>
<sequence length="112" mass="12007">MNRSDGEFHLKEVGVAGVVETVNGLFFTGSGIGDFFPVPRLDFRRSDGDSHGGIRKDLSGKQIVFARRNIEFSGKGSVAGNRFQIGVGGRPAGNLDPVRGNQGHGQHKQQNS</sequence>
<feature type="region of interest" description="Disordered" evidence="1">
    <location>
        <begin position="88"/>
        <end position="112"/>
    </location>
</feature>
<proteinExistence type="predicted"/>